<proteinExistence type="predicted"/>
<gene>
    <name evidence="3" type="ORF">QH73_0018645</name>
</gene>
<evidence type="ECO:0000313" key="4">
    <source>
        <dbReference type="Proteomes" id="UP000031532"/>
    </source>
</evidence>
<organism evidence="3 4">
    <name type="scientific">Scytonema millei VB511283</name>
    <dbReference type="NCBI Taxonomy" id="1245923"/>
    <lineage>
        <taxon>Bacteria</taxon>
        <taxon>Bacillati</taxon>
        <taxon>Cyanobacteriota</taxon>
        <taxon>Cyanophyceae</taxon>
        <taxon>Nostocales</taxon>
        <taxon>Scytonemataceae</taxon>
        <taxon>Scytonema</taxon>
    </lineage>
</organism>
<dbReference type="RefSeq" id="WP_039715947.1">
    <property type="nucleotide sequence ID" value="NZ_JTJC03000005.1"/>
</dbReference>
<evidence type="ECO:0000256" key="1">
    <source>
        <dbReference type="SAM" id="MobiDB-lite"/>
    </source>
</evidence>
<reference evidence="3 4" key="1">
    <citation type="journal article" date="2015" name="Genome Announc.">
        <title>Draft Genome Sequence of the Terrestrial Cyanobacterium Scytonema millei VB511283, Isolated from Eastern India.</title>
        <authorList>
            <person name="Sen D."/>
            <person name="Chandrababunaidu M.M."/>
            <person name="Singh D."/>
            <person name="Sanghi N."/>
            <person name="Ghorai A."/>
            <person name="Mishra G.P."/>
            <person name="Madduluri M."/>
            <person name="Adhikary S.P."/>
            <person name="Tripathy S."/>
        </authorList>
    </citation>
    <scope>NUCLEOTIDE SEQUENCE [LARGE SCALE GENOMIC DNA]</scope>
    <source>
        <strain evidence="3 4">VB511283</strain>
    </source>
</reference>
<keyword evidence="2" id="KW-0732">Signal</keyword>
<feature type="region of interest" description="Disordered" evidence="1">
    <location>
        <begin position="22"/>
        <end position="43"/>
    </location>
</feature>
<dbReference type="AlphaFoldDB" id="A0A9X5E7E9"/>
<feature type="chain" id="PRO_5040880600" evidence="2">
    <location>
        <begin position="23"/>
        <end position="106"/>
    </location>
</feature>
<feature type="signal peptide" evidence="2">
    <location>
        <begin position="1"/>
        <end position="22"/>
    </location>
</feature>
<keyword evidence="4" id="KW-1185">Reference proteome</keyword>
<evidence type="ECO:0000313" key="3">
    <source>
        <dbReference type="EMBL" id="NHC36637.1"/>
    </source>
</evidence>
<accession>A0A9X5E7E9</accession>
<dbReference type="Proteomes" id="UP000031532">
    <property type="component" value="Unassembled WGS sequence"/>
</dbReference>
<comment type="caution">
    <text evidence="3">The sequence shown here is derived from an EMBL/GenBank/DDBJ whole genome shotgun (WGS) entry which is preliminary data.</text>
</comment>
<dbReference type="OrthoDB" id="5195105at2"/>
<evidence type="ECO:0000256" key="2">
    <source>
        <dbReference type="SAM" id="SignalP"/>
    </source>
</evidence>
<feature type="compositionally biased region" description="Low complexity" evidence="1">
    <location>
        <begin position="23"/>
        <end position="38"/>
    </location>
</feature>
<protein>
    <submittedName>
        <fullName evidence="3">S-layer protein</fullName>
    </submittedName>
</protein>
<dbReference type="EMBL" id="JTJC03000005">
    <property type="protein sequence ID" value="NHC36637.1"/>
    <property type="molecule type" value="Genomic_DNA"/>
</dbReference>
<sequence>MTIKNIAIAFLLLTSFAVPVKAQTQPSESKSPSKSPTEIAPSAPNQIAEACIQNRAETLPSPFTDIPQNHWAFKAVMTMHYCGAFRQAASLELFEKTTPAPDRQPE</sequence>
<name>A0A9X5E7E9_9CYAN</name>